<geneLocation type="plasmid" evidence="2 3">
    <name>p_unnamed1</name>
</geneLocation>
<evidence type="ECO:0008006" key="4">
    <source>
        <dbReference type="Google" id="ProtNLM"/>
    </source>
</evidence>
<reference evidence="2 3" key="1">
    <citation type="submission" date="2022-09" db="EMBL/GenBank/DDBJ databases">
        <title>Interaction between co-microsymbionts with complementary sets of symbiotic genes in legume-rhizobium systems.</title>
        <authorList>
            <person name="Safronova V."/>
            <person name="Sazanova A."/>
            <person name="Afonin A."/>
            <person name="Chirak E."/>
        </authorList>
    </citation>
    <scope>NUCLEOTIDE SEQUENCE [LARGE SCALE GENOMIC DNA]</scope>
    <source>
        <strain evidence="2 3">A18/4-1</strain>
        <plasmid evidence="2 3">p_unnamed1</plasmid>
    </source>
</reference>
<feature type="signal peptide" evidence="1">
    <location>
        <begin position="1"/>
        <end position="20"/>
    </location>
</feature>
<feature type="chain" id="PRO_5047312433" description="DUF2059 domain-containing protein" evidence="1">
    <location>
        <begin position="21"/>
        <end position="239"/>
    </location>
</feature>
<evidence type="ECO:0000313" key="3">
    <source>
        <dbReference type="Proteomes" id="UP001061862"/>
    </source>
</evidence>
<dbReference type="InterPro" id="IPR046505">
    <property type="entry name" value="DUF6683"/>
</dbReference>
<gene>
    <name evidence="2" type="ORF">N8A98_00255</name>
</gene>
<protein>
    <recommendedName>
        <fullName evidence="4">DUF2059 domain-containing protein</fullName>
    </recommendedName>
</protein>
<keyword evidence="3" id="KW-1185">Reference proteome</keyword>
<dbReference type="Pfam" id="PF20388">
    <property type="entry name" value="DUF6683"/>
    <property type="match status" value="1"/>
</dbReference>
<dbReference type="RefSeq" id="WP_262165577.1">
    <property type="nucleotide sequence ID" value="NZ_CP104964.1"/>
</dbReference>
<keyword evidence="2" id="KW-0614">Plasmid</keyword>
<dbReference type="EMBL" id="CP104964">
    <property type="protein sequence ID" value="UXN67991.1"/>
    <property type="molecule type" value="Genomic_DNA"/>
</dbReference>
<sequence>MRRLTLALVGMLVTVLPTDAQDYAWQNFAAQDAMNTLHIQLLRQTIEGSQSPGGSAPTLGASETVTTYSTSRQVSAKAQRQFLDYIKERSGDAAERAVAGIFAQRAPQDMWAELVAEDGLAPGDAVDPMVSYFALNWVIANQQPDAEFSLTGVQRQVRAAMQSDPTFQALDDAGRQEFAEVLMMNFLLQQAVLSDAYVRGDTQMMQELAEAAVARFKSEMGIDLRTLKPTSDGLVASAS</sequence>
<name>A0ABY6CAH9_9HYPH</name>
<evidence type="ECO:0000256" key="1">
    <source>
        <dbReference type="SAM" id="SignalP"/>
    </source>
</evidence>
<dbReference type="Proteomes" id="UP001061862">
    <property type="component" value="Plasmid p_unnamed1"/>
</dbReference>
<proteinExistence type="predicted"/>
<organism evidence="2 3">
    <name type="scientific">Devosia neptuniae</name>
    <dbReference type="NCBI Taxonomy" id="191302"/>
    <lineage>
        <taxon>Bacteria</taxon>
        <taxon>Pseudomonadati</taxon>
        <taxon>Pseudomonadota</taxon>
        <taxon>Alphaproteobacteria</taxon>
        <taxon>Hyphomicrobiales</taxon>
        <taxon>Devosiaceae</taxon>
        <taxon>Devosia</taxon>
    </lineage>
</organism>
<accession>A0ABY6CAH9</accession>
<evidence type="ECO:0000313" key="2">
    <source>
        <dbReference type="EMBL" id="UXN67991.1"/>
    </source>
</evidence>
<keyword evidence="1" id="KW-0732">Signal</keyword>